<reference evidence="15 16" key="1">
    <citation type="submission" date="2024-03" db="EMBL/GenBank/DDBJ databases">
        <title>Aureococcus anophagefferens CCMP1851 and Kratosvirus quantuckense: Draft genome of a second virus-susceptible host strain in the model system.</title>
        <authorList>
            <person name="Chase E."/>
            <person name="Truchon A.R."/>
            <person name="Schepens W."/>
            <person name="Wilhelm S.W."/>
        </authorList>
    </citation>
    <scope>NUCLEOTIDE SEQUENCE [LARGE SCALE GENOMIC DNA]</scope>
    <source>
        <strain evidence="15 16">CCMP1851</strain>
    </source>
</reference>
<sequence>MASELEALRRRVAQLEEENATLKSRGAVDVSASIDALQRVFPAAPRASARPDFFDDRSVYLFGYHPHGIISVGCFTQFAFDGSGASKLFPKLRFHCATLGFNFRIPFFRELLLGLGIIEVSAKSIKNALSSGPGAAVVIVPGGAAESLDASPAAARVLTLRKRNGFFRIALQHGAKLVPVFSFGENDLYGVRGSNSATFGSPMPMRRPIITVVGDPIACPRIPEPTQEQIDDLKVQYIGGRLRLRQGRPGPAVLTIDK</sequence>
<evidence type="ECO:0000256" key="10">
    <source>
        <dbReference type="ARBA" id="ARBA00022824"/>
    </source>
</evidence>
<keyword evidence="13" id="KW-0472">Membrane</keyword>
<dbReference type="EMBL" id="JBBJCI010000130">
    <property type="protein sequence ID" value="KAK7247660.1"/>
    <property type="molecule type" value="Genomic_DNA"/>
</dbReference>
<keyword evidence="14" id="KW-0012">Acyltransferase</keyword>
<dbReference type="Pfam" id="PF03982">
    <property type="entry name" value="DAGAT"/>
    <property type="match status" value="2"/>
</dbReference>
<keyword evidence="9" id="KW-0319">Glycerol metabolism</keyword>
<comment type="similarity">
    <text evidence="4">Belongs to the diacylglycerol acyltransferase family.</text>
</comment>
<dbReference type="Proteomes" id="UP001363151">
    <property type="component" value="Unassembled WGS sequence"/>
</dbReference>
<evidence type="ECO:0000256" key="8">
    <source>
        <dbReference type="ARBA" id="ARBA00022692"/>
    </source>
</evidence>
<keyword evidence="12" id="KW-0443">Lipid metabolism</keyword>
<proteinExistence type="inferred from homology"/>
<organism evidence="15 16">
    <name type="scientific">Aureococcus anophagefferens</name>
    <name type="common">Harmful bloom alga</name>
    <dbReference type="NCBI Taxonomy" id="44056"/>
    <lineage>
        <taxon>Eukaryota</taxon>
        <taxon>Sar</taxon>
        <taxon>Stramenopiles</taxon>
        <taxon>Ochrophyta</taxon>
        <taxon>Pelagophyceae</taxon>
        <taxon>Pelagomonadales</taxon>
        <taxon>Pelagomonadaceae</taxon>
        <taxon>Aureococcus</taxon>
    </lineage>
</organism>
<evidence type="ECO:0000256" key="5">
    <source>
        <dbReference type="ARBA" id="ARBA00013244"/>
    </source>
</evidence>
<dbReference type="CDD" id="cd07987">
    <property type="entry name" value="LPLAT_MGAT-like"/>
    <property type="match status" value="1"/>
</dbReference>
<keyword evidence="7" id="KW-0808">Transferase</keyword>
<evidence type="ECO:0000256" key="13">
    <source>
        <dbReference type="ARBA" id="ARBA00023136"/>
    </source>
</evidence>
<dbReference type="EC" id="2.3.1.20" evidence="5"/>
<comment type="subcellular location">
    <subcellularLocation>
        <location evidence="1">Endoplasmic reticulum membrane</location>
        <topology evidence="1">Multi-pass membrane protein</topology>
    </subcellularLocation>
</comment>
<evidence type="ECO:0000256" key="14">
    <source>
        <dbReference type="ARBA" id="ARBA00023315"/>
    </source>
</evidence>
<keyword evidence="16" id="KW-1185">Reference proteome</keyword>
<evidence type="ECO:0000256" key="1">
    <source>
        <dbReference type="ARBA" id="ARBA00004477"/>
    </source>
</evidence>
<keyword evidence="6" id="KW-0444">Lipid biosynthesis</keyword>
<gene>
    <name evidence="15" type="ORF">SO694_00125059</name>
</gene>
<evidence type="ECO:0000313" key="16">
    <source>
        <dbReference type="Proteomes" id="UP001363151"/>
    </source>
</evidence>
<evidence type="ECO:0000256" key="4">
    <source>
        <dbReference type="ARBA" id="ARBA00005420"/>
    </source>
</evidence>
<keyword evidence="11" id="KW-1133">Transmembrane helix</keyword>
<dbReference type="SUPFAM" id="SSF69593">
    <property type="entry name" value="Glycerol-3-phosphate (1)-acyltransferase"/>
    <property type="match status" value="1"/>
</dbReference>
<comment type="pathway">
    <text evidence="3">Lipid metabolism.</text>
</comment>
<evidence type="ECO:0000256" key="6">
    <source>
        <dbReference type="ARBA" id="ARBA00022516"/>
    </source>
</evidence>
<evidence type="ECO:0000256" key="11">
    <source>
        <dbReference type="ARBA" id="ARBA00022989"/>
    </source>
</evidence>
<dbReference type="InterPro" id="IPR007130">
    <property type="entry name" value="DAGAT"/>
</dbReference>
<evidence type="ECO:0000256" key="9">
    <source>
        <dbReference type="ARBA" id="ARBA00022798"/>
    </source>
</evidence>
<dbReference type="PANTHER" id="PTHR12317:SF0">
    <property type="entry name" value="ACYLTRANSFERASE"/>
    <property type="match status" value="1"/>
</dbReference>
<name>A0ABR1G3G3_AURAN</name>
<accession>A0ABR1G3G3</accession>
<keyword evidence="8" id="KW-0812">Transmembrane</keyword>
<evidence type="ECO:0000256" key="12">
    <source>
        <dbReference type="ARBA" id="ARBA00023098"/>
    </source>
</evidence>
<evidence type="ECO:0000256" key="7">
    <source>
        <dbReference type="ARBA" id="ARBA00022679"/>
    </source>
</evidence>
<evidence type="ECO:0000256" key="2">
    <source>
        <dbReference type="ARBA" id="ARBA00004771"/>
    </source>
</evidence>
<evidence type="ECO:0000256" key="3">
    <source>
        <dbReference type="ARBA" id="ARBA00005189"/>
    </source>
</evidence>
<comment type="caution">
    <text evidence="15">The sequence shown here is derived from an EMBL/GenBank/DDBJ whole genome shotgun (WGS) entry which is preliminary data.</text>
</comment>
<dbReference type="PANTHER" id="PTHR12317">
    <property type="entry name" value="DIACYLGLYCEROL O-ACYLTRANSFERASE"/>
    <property type="match status" value="1"/>
</dbReference>
<protein>
    <recommendedName>
        <fullName evidence="5">diacylglycerol O-acyltransferase</fullName>
        <ecNumber evidence="5">2.3.1.20</ecNumber>
    </recommendedName>
</protein>
<keyword evidence="10" id="KW-0256">Endoplasmic reticulum</keyword>
<comment type="pathway">
    <text evidence="2">Glycerolipid metabolism; triacylglycerol biosynthesis.</text>
</comment>
<evidence type="ECO:0000313" key="15">
    <source>
        <dbReference type="EMBL" id="KAK7247660.1"/>
    </source>
</evidence>